<dbReference type="SUPFAM" id="SSF50129">
    <property type="entry name" value="GroES-like"/>
    <property type="match status" value="1"/>
</dbReference>
<evidence type="ECO:0000259" key="1">
    <source>
        <dbReference type="SMART" id="SM00829"/>
    </source>
</evidence>
<keyword evidence="3" id="KW-1185">Reference proteome</keyword>
<sequence>MTTERPRAQVLTQHRFGGPDVLEVEERPRPEPAPGEVLIGVRAAGVNPVDWLARSGIAPLYGQPPFTPGQDVSGVVETVGADVTRFRPGDEVFGHLHGGGHATHVTAPAAYFAAKPAALDHVHAAAAPTATLLAWQALIGTARIGPGSRVLIHAAAHGPGHAAVQLAKAEGAYVIGTARAEDHGFLRDLGADELVDEAGTDFAEAVHDVDAALDLVGGDHGPRTLNTLHPNGILLCAVPADLGLSPEDAEGRGLRFALVQADPSGERLTKIASLLADGRIRLHVAAALPFAQAAKAHELGETGRVRGGLVLTIPD</sequence>
<dbReference type="Pfam" id="PF08240">
    <property type="entry name" value="ADH_N"/>
    <property type="match status" value="1"/>
</dbReference>
<gene>
    <name evidence="2" type="ORF">ACFPZJ_34165</name>
</gene>
<dbReference type="InterPro" id="IPR036291">
    <property type="entry name" value="NAD(P)-bd_dom_sf"/>
</dbReference>
<dbReference type="SUPFAM" id="SSF51735">
    <property type="entry name" value="NAD(P)-binding Rossmann-fold domains"/>
    <property type="match status" value="1"/>
</dbReference>
<protein>
    <submittedName>
        <fullName evidence="2">NADP-dependent oxidoreductase</fullName>
        <ecNumber evidence="2">1.-.-.-</ecNumber>
    </submittedName>
</protein>
<dbReference type="EC" id="1.-.-.-" evidence="2"/>
<dbReference type="Gene3D" id="3.90.180.10">
    <property type="entry name" value="Medium-chain alcohol dehydrogenases, catalytic domain"/>
    <property type="match status" value="1"/>
</dbReference>
<dbReference type="CDD" id="cd05289">
    <property type="entry name" value="MDR_like_2"/>
    <property type="match status" value="1"/>
</dbReference>
<feature type="domain" description="Enoyl reductase (ER)" evidence="1">
    <location>
        <begin position="17"/>
        <end position="311"/>
    </location>
</feature>
<dbReference type="Gene3D" id="3.40.50.720">
    <property type="entry name" value="NAD(P)-binding Rossmann-like Domain"/>
    <property type="match status" value="1"/>
</dbReference>
<reference evidence="3" key="1">
    <citation type="journal article" date="2019" name="Int. J. Syst. Evol. Microbiol.">
        <title>The Global Catalogue of Microorganisms (GCM) 10K type strain sequencing project: providing services to taxonomists for standard genome sequencing and annotation.</title>
        <authorList>
            <consortium name="The Broad Institute Genomics Platform"/>
            <consortium name="The Broad Institute Genome Sequencing Center for Infectious Disease"/>
            <person name="Wu L."/>
            <person name="Ma J."/>
        </authorList>
    </citation>
    <scope>NUCLEOTIDE SEQUENCE [LARGE SCALE GENOMIC DNA]</scope>
    <source>
        <strain evidence="3">CGMCC 4.7248</strain>
    </source>
</reference>
<accession>A0ABW0V1P1</accession>
<dbReference type="RefSeq" id="WP_381029900.1">
    <property type="nucleotide sequence ID" value="NZ_JBHSNY010000014.1"/>
</dbReference>
<evidence type="ECO:0000313" key="3">
    <source>
        <dbReference type="Proteomes" id="UP001596154"/>
    </source>
</evidence>
<dbReference type="Pfam" id="PF13602">
    <property type="entry name" value="ADH_zinc_N_2"/>
    <property type="match status" value="1"/>
</dbReference>
<dbReference type="InterPro" id="IPR020843">
    <property type="entry name" value="ER"/>
</dbReference>
<evidence type="ECO:0000313" key="2">
    <source>
        <dbReference type="EMBL" id="MFC5638719.1"/>
    </source>
</evidence>
<dbReference type="SMART" id="SM00829">
    <property type="entry name" value="PKS_ER"/>
    <property type="match status" value="1"/>
</dbReference>
<dbReference type="Proteomes" id="UP001596154">
    <property type="component" value="Unassembled WGS sequence"/>
</dbReference>
<dbReference type="InterPro" id="IPR052585">
    <property type="entry name" value="Lipid_raft_assoc_Zn_ADH"/>
</dbReference>
<keyword evidence="2" id="KW-0560">Oxidoreductase</keyword>
<name>A0ABW0V1P1_9ACTN</name>
<proteinExistence type="predicted"/>
<dbReference type="PANTHER" id="PTHR43482:SF1">
    <property type="entry name" value="PROTEIN AST1-RELATED"/>
    <property type="match status" value="1"/>
</dbReference>
<dbReference type="InterPro" id="IPR013154">
    <property type="entry name" value="ADH-like_N"/>
</dbReference>
<organism evidence="2 3">
    <name type="scientific">Streptomyces bullii</name>
    <dbReference type="NCBI Taxonomy" id="349910"/>
    <lineage>
        <taxon>Bacteria</taxon>
        <taxon>Bacillati</taxon>
        <taxon>Actinomycetota</taxon>
        <taxon>Actinomycetes</taxon>
        <taxon>Kitasatosporales</taxon>
        <taxon>Streptomycetaceae</taxon>
        <taxon>Streptomyces</taxon>
    </lineage>
</organism>
<dbReference type="PANTHER" id="PTHR43482">
    <property type="entry name" value="PROTEIN AST1-RELATED"/>
    <property type="match status" value="1"/>
</dbReference>
<dbReference type="EMBL" id="JBHSNY010000014">
    <property type="protein sequence ID" value="MFC5638719.1"/>
    <property type="molecule type" value="Genomic_DNA"/>
</dbReference>
<comment type="caution">
    <text evidence="2">The sequence shown here is derived from an EMBL/GenBank/DDBJ whole genome shotgun (WGS) entry which is preliminary data.</text>
</comment>
<dbReference type="GO" id="GO:0016491">
    <property type="term" value="F:oxidoreductase activity"/>
    <property type="evidence" value="ECO:0007669"/>
    <property type="project" value="UniProtKB-KW"/>
</dbReference>
<dbReference type="InterPro" id="IPR011032">
    <property type="entry name" value="GroES-like_sf"/>
</dbReference>